<keyword evidence="2" id="KW-0833">Ubl conjugation pathway</keyword>
<accession>D2V218</accession>
<dbReference type="EMBL" id="GG738849">
    <property type="protein sequence ID" value="EFC48825.1"/>
    <property type="molecule type" value="Genomic_DNA"/>
</dbReference>
<dbReference type="InParanoid" id="D2V218"/>
<dbReference type="Gene3D" id="2.40.40.50">
    <property type="entry name" value="Ubiquitin fusion degradation protein UFD1, N-terminal domain"/>
    <property type="match status" value="1"/>
</dbReference>
<dbReference type="InterPro" id="IPR004854">
    <property type="entry name" value="Ufd1-like"/>
</dbReference>
<dbReference type="AlphaFoldDB" id="D2V218"/>
<evidence type="ECO:0000313" key="7">
    <source>
        <dbReference type="Proteomes" id="UP000006671"/>
    </source>
</evidence>
<evidence type="ECO:0000256" key="2">
    <source>
        <dbReference type="ARBA" id="ARBA00022786"/>
    </source>
</evidence>
<dbReference type="GO" id="GO:0036503">
    <property type="term" value="P:ERAD pathway"/>
    <property type="evidence" value="ECO:0007669"/>
    <property type="project" value="TreeGrafter"/>
</dbReference>
<feature type="compositionally biased region" description="Low complexity" evidence="3">
    <location>
        <begin position="256"/>
        <end position="289"/>
    </location>
</feature>
<dbReference type="FunCoup" id="D2V218">
    <property type="interactions" value="564"/>
</dbReference>
<gene>
    <name evidence="6" type="ORF">NAEGRDRAFT_56867</name>
</gene>
<feature type="domain" description="Ubiquitin fusion degradation protein UFD1 N-terminal subdomain 1" evidence="4">
    <location>
        <begin position="14"/>
        <end position="109"/>
    </location>
</feature>
<evidence type="ECO:0000259" key="4">
    <source>
        <dbReference type="Pfam" id="PF03152"/>
    </source>
</evidence>
<protein>
    <submittedName>
        <fullName evidence="6">Ubiquitin fusion degradation protein domain-containing protein</fullName>
    </submittedName>
</protein>
<evidence type="ECO:0000313" key="6">
    <source>
        <dbReference type="EMBL" id="EFC48825.1"/>
    </source>
</evidence>
<dbReference type="Pfam" id="PF03152">
    <property type="entry name" value="UFD1_N1"/>
    <property type="match status" value="1"/>
</dbReference>
<dbReference type="eggNOG" id="KOG1816">
    <property type="taxonomic scope" value="Eukaryota"/>
</dbReference>
<dbReference type="Pfam" id="PF24842">
    <property type="entry name" value="UFD1_N2"/>
    <property type="match status" value="1"/>
</dbReference>
<feature type="region of interest" description="Disordered" evidence="3">
    <location>
        <begin position="215"/>
        <end position="346"/>
    </location>
</feature>
<dbReference type="GeneID" id="8852576"/>
<dbReference type="Gene3D" id="3.10.330.10">
    <property type="match status" value="1"/>
</dbReference>
<dbReference type="KEGG" id="ngr:NAEGRDRAFT_56867"/>
<feature type="domain" description="Ubiquitin fusion degradation protein UFD1 N-terminal subdomain 2" evidence="5">
    <location>
        <begin position="110"/>
        <end position="189"/>
    </location>
</feature>
<dbReference type="OrthoDB" id="422728at2759"/>
<feature type="compositionally biased region" description="Low complexity" evidence="3">
    <location>
        <begin position="215"/>
        <end position="227"/>
    </location>
</feature>
<dbReference type="GO" id="GO:0034098">
    <property type="term" value="C:VCP-NPL4-UFD1 AAA ATPase complex"/>
    <property type="evidence" value="ECO:0007669"/>
    <property type="project" value="TreeGrafter"/>
</dbReference>
<dbReference type="InterPro" id="IPR042299">
    <property type="entry name" value="Ufd1-like_Nn"/>
</dbReference>
<dbReference type="GO" id="GO:0031593">
    <property type="term" value="F:polyubiquitin modification-dependent protein binding"/>
    <property type="evidence" value="ECO:0007669"/>
    <property type="project" value="TreeGrafter"/>
</dbReference>
<organism evidence="7">
    <name type="scientific">Naegleria gruberi</name>
    <name type="common">Amoeba</name>
    <dbReference type="NCBI Taxonomy" id="5762"/>
    <lineage>
        <taxon>Eukaryota</taxon>
        <taxon>Discoba</taxon>
        <taxon>Heterolobosea</taxon>
        <taxon>Tetramitia</taxon>
        <taxon>Eutetramitia</taxon>
        <taxon>Vahlkampfiidae</taxon>
        <taxon>Naegleria</taxon>
    </lineage>
</organism>
<dbReference type="GO" id="GO:0006511">
    <property type="term" value="P:ubiquitin-dependent protein catabolic process"/>
    <property type="evidence" value="ECO:0007669"/>
    <property type="project" value="InterPro"/>
</dbReference>
<dbReference type="InterPro" id="IPR055418">
    <property type="entry name" value="UFD1_N2"/>
</dbReference>
<dbReference type="VEuPathDB" id="AmoebaDB:NAEGRDRAFT_56867"/>
<evidence type="ECO:0000256" key="3">
    <source>
        <dbReference type="SAM" id="MobiDB-lite"/>
    </source>
</evidence>
<dbReference type="Proteomes" id="UP000006671">
    <property type="component" value="Unassembled WGS sequence"/>
</dbReference>
<proteinExistence type="inferred from homology"/>
<name>D2V218_NAEGR</name>
<comment type="similarity">
    <text evidence="1">Belongs to the UFD1 family.</text>
</comment>
<sequence>MMNNFFQGQRIDVFKRPYRVYTGAFCGKPQIDEGGKIILPSSALDELARLNIVYPMLFKISNSKKKKATHCGVLEFSAEEGRAYIPFWMQEYLQLSPGSLVNVESVALPKGTFVKIRPQQKAFIEISDPKAVLEKQLRNFSCLSRGDTIIIAYNNKQFFIDIVAVASASGDCEAVSIVETDVKVEFERPADMPPSPVNPITPSADELFKVNNNIIKQPTTTNITPTPTNVPPPKEEPKEPPKFVGVGRRLDGKGGSSSSNNTPTSTTPTKTTTPTTSTPTAASGASGTNLNTSGLVLGRKRKTYGEEEKKPGQPGASTATTTATATTDKKDESKFKAFAGQGRSLK</sequence>
<dbReference type="PANTHER" id="PTHR12555">
    <property type="entry name" value="UBIQUITIN FUSION DEGRADATON PROTEIN 1"/>
    <property type="match status" value="1"/>
</dbReference>
<dbReference type="STRING" id="5762.D2V218"/>
<evidence type="ECO:0000259" key="5">
    <source>
        <dbReference type="Pfam" id="PF24842"/>
    </source>
</evidence>
<evidence type="ECO:0000256" key="1">
    <source>
        <dbReference type="ARBA" id="ARBA00006043"/>
    </source>
</evidence>
<reference evidence="6 7" key="1">
    <citation type="journal article" date="2010" name="Cell">
        <title>The genome of Naegleria gruberi illuminates early eukaryotic versatility.</title>
        <authorList>
            <person name="Fritz-Laylin L.K."/>
            <person name="Prochnik S.E."/>
            <person name="Ginger M.L."/>
            <person name="Dacks J.B."/>
            <person name="Carpenter M.L."/>
            <person name="Field M.C."/>
            <person name="Kuo A."/>
            <person name="Paredez A."/>
            <person name="Chapman J."/>
            <person name="Pham J."/>
            <person name="Shu S."/>
            <person name="Neupane R."/>
            <person name="Cipriano M."/>
            <person name="Mancuso J."/>
            <person name="Tu H."/>
            <person name="Salamov A."/>
            <person name="Lindquist E."/>
            <person name="Shapiro H."/>
            <person name="Lucas S."/>
            <person name="Grigoriev I.V."/>
            <person name="Cande W.Z."/>
            <person name="Fulton C."/>
            <person name="Rokhsar D.S."/>
            <person name="Dawson S.C."/>
        </authorList>
    </citation>
    <scope>NUCLEOTIDE SEQUENCE [LARGE SCALE GENOMIC DNA]</scope>
    <source>
        <strain evidence="6 7">NEG-M</strain>
    </source>
</reference>
<dbReference type="RefSeq" id="XP_002681569.1">
    <property type="nucleotide sequence ID" value="XM_002681523.1"/>
</dbReference>
<dbReference type="PANTHER" id="PTHR12555:SF13">
    <property type="entry name" value="UBIQUITIN RECOGNITION FACTOR IN ER-ASSOCIATED DEGRADATION PROTEIN 1"/>
    <property type="match status" value="1"/>
</dbReference>
<keyword evidence="7" id="KW-1185">Reference proteome</keyword>
<dbReference type="InterPro" id="IPR055417">
    <property type="entry name" value="UFD1_N1"/>
</dbReference>